<feature type="chain" id="PRO_5017258934" evidence="1">
    <location>
        <begin position="22"/>
        <end position="119"/>
    </location>
</feature>
<name>A0A3B3SIT6_9TELE</name>
<dbReference type="Ensembl" id="ENSPKIT00000011470.1">
    <property type="protein sequence ID" value="ENSPKIP00000030647.1"/>
    <property type="gene ID" value="ENSPKIG00000011436.1"/>
</dbReference>
<dbReference type="Proteomes" id="UP000261540">
    <property type="component" value="Unplaced"/>
</dbReference>
<organism evidence="2 3">
    <name type="scientific">Paramormyrops kingsleyae</name>
    <dbReference type="NCBI Taxonomy" id="1676925"/>
    <lineage>
        <taxon>Eukaryota</taxon>
        <taxon>Metazoa</taxon>
        <taxon>Chordata</taxon>
        <taxon>Craniata</taxon>
        <taxon>Vertebrata</taxon>
        <taxon>Euteleostomi</taxon>
        <taxon>Actinopterygii</taxon>
        <taxon>Neopterygii</taxon>
        <taxon>Teleostei</taxon>
        <taxon>Osteoglossocephala</taxon>
        <taxon>Osteoglossomorpha</taxon>
        <taxon>Osteoglossiformes</taxon>
        <taxon>Mormyridae</taxon>
        <taxon>Paramormyrops</taxon>
    </lineage>
</organism>
<dbReference type="GeneTree" id="ENSGT00940000178299"/>
<sequence length="119" mass="13090">MFSNSALILVLVMFFTHEARAEGCSGSSCGKCDCNGIKGEKGAQGYAGMQGKMGFPGLQGGEGAVGPRGPKVSKWHRLTLIRLYKFSVASFIQLAFYRFIYVTNICWSKRISTIWCFCL</sequence>
<evidence type="ECO:0000313" key="3">
    <source>
        <dbReference type="Proteomes" id="UP000261540"/>
    </source>
</evidence>
<dbReference type="AlphaFoldDB" id="A0A3B3SIT6"/>
<keyword evidence="1" id="KW-0732">Signal</keyword>
<evidence type="ECO:0000256" key="1">
    <source>
        <dbReference type="SAM" id="SignalP"/>
    </source>
</evidence>
<proteinExistence type="predicted"/>
<feature type="signal peptide" evidence="1">
    <location>
        <begin position="1"/>
        <end position="21"/>
    </location>
</feature>
<protein>
    <submittedName>
        <fullName evidence="2">Uncharacterized protein</fullName>
    </submittedName>
</protein>
<keyword evidence="3" id="KW-1185">Reference proteome</keyword>
<evidence type="ECO:0000313" key="2">
    <source>
        <dbReference type="Ensembl" id="ENSPKIP00000030647.1"/>
    </source>
</evidence>
<reference evidence="2" key="1">
    <citation type="submission" date="2025-08" db="UniProtKB">
        <authorList>
            <consortium name="Ensembl"/>
        </authorList>
    </citation>
    <scope>IDENTIFICATION</scope>
</reference>
<accession>A0A3B3SIT6</accession>
<reference evidence="2" key="2">
    <citation type="submission" date="2025-09" db="UniProtKB">
        <authorList>
            <consortium name="Ensembl"/>
        </authorList>
    </citation>
    <scope>IDENTIFICATION</scope>
</reference>